<feature type="binding site" description="type 1 copper site" evidence="20">
    <location>
        <position position="132"/>
    </location>
    <ligand>
        <name>Cu cation</name>
        <dbReference type="ChEBI" id="CHEBI:23378"/>
        <label>1</label>
    </ligand>
</feature>
<dbReference type="InterPro" id="IPR008972">
    <property type="entry name" value="Cupredoxin"/>
</dbReference>
<evidence type="ECO:0000256" key="3">
    <source>
        <dbReference type="ARBA" id="ARBA00001974"/>
    </source>
</evidence>
<keyword evidence="13" id="KW-0574">Periplasm</keyword>
<dbReference type="EC" id="1.7.2.1" evidence="8"/>
<comment type="similarity">
    <text evidence="6">Belongs to the multicopper oxidase family.</text>
</comment>
<dbReference type="AlphaFoldDB" id="A0A172ZMB6"/>
<reference evidence="26" key="1">
    <citation type="submission" date="2015-10" db="EMBL/GenBank/DDBJ databases">
        <title>Genome of Paenibacillus bovis sp. nov.</title>
        <authorList>
            <person name="Wu Z."/>
            <person name="Gao C."/>
            <person name="Liu Z."/>
            <person name="Zheng H."/>
        </authorList>
    </citation>
    <scope>NUCLEOTIDE SEQUENCE [LARGE SCALE GENOMIC DNA]</scope>
    <source>
        <strain evidence="26">BD3526</strain>
    </source>
</reference>
<dbReference type="PRINTS" id="PR00695">
    <property type="entry name" value="CUNO2RDTASE"/>
</dbReference>
<accession>A0A172ZMB6</accession>
<proteinExistence type="inferred from homology"/>
<comment type="catalytic activity">
    <reaction evidence="19">
        <text>nitric oxide + Fe(III)-[cytochrome c] + H2O = Fe(II)-[cytochrome c] + nitrite + 2 H(+)</text>
        <dbReference type="Rhea" id="RHEA:15233"/>
        <dbReference type="Rhea" id="RHEA-COMP:10350"/>
        <dbReference type="Rhea" id="RHEA-COMP:14399"/>
        <dbReference type="ChEBI" id="CHEBI:15377"/>
        <dbReference type="ChEBI" id="CHEBI:15378"/>
        <dbReference type="ChEBI" id="CHEBI:16301"/>
        <dbReference type="ChEBI" id="CHEBI:16480"/>
        <dbReference type="ChEBI" id="CHEBI:29033"/>
        <dbReference type="ChEBI" id="CHEBI:29034"/>
        <dbReference type="EC" id="1.7.2.1"/>
    </reaction>
</comment>
<evidence type="ECO:0000256" key="7">
    <source>
        <dbReference type="ARBA" id="ARBA00011233"/>
    </source>
</evidence>
<dbReference type="InterPro" id="IPR045087">
    <property type="entry name" value="Cu-oxidase_fam"/>
</dbReference>
<name>A0A172ZMB6_9BACL</name>
<keyword evidence="12" id="KW-0677">Repeat</keyword>
<evidence type="ECO:0000256" key="16">
    <source>
        <dbReference type="ARBA" id="ARBA00023008"/>
    </source>
</evidence>
<dbReference type="InterPro" id="IPR011706">
    <property type="entry name" value="Cu-oxidase_C"/>
</dbReference>
<evidence type="ECO:0000259" key="23">
    <source>
        <dbReference type="Pfam" id="PF07731"/>
    </source>
</evidence>
<dbReference type="GO" id="GO:0042128">
    <property type="term" value="P:nitrate assimilation"/>
    <property type="evidence" value="ECO:0007669"/>
    <property type="project" value="UniProtKB-KW"/>
</dbReference>
<feature type="domain" description="Plastocyanin-like" evidence="22">
    <location>
        <begin position="203"/>
        <end position="314"/>
    </location>
</feature>
<evidence type="ECO:0000256" key="8">
    <source>
        <dbReference type="ARBA" id="ARBA00011882"/>
    </source>
</evidence>
<protein>
    <recommendedName>
        <fullName evidence="9">Copper-containing nitrite reductase</fullName>
        <ecNumber evidence="8">1.7.2.1</ecNumber>
    </recommendedName>
    <alternativeName>
        <fullName evidence="18">Cu-NIR</fullName>
    </alternativeName>
</protein>
<dbReference type="GO" id="GO:0050421">
    <property type="term" value="F:nitrite reductase (NO-forming) activity"/>
    <property type="evidence" value="ECO:0007669"/>
    <property type="project" value="UniProtKB-EC"/>
</dbReference>
<evidence type="ECO:0000256" key="4">
    <source>
        <dbReference type="ARBA" id="ARBA00004418"/>
    </source>
</evidence>
<dbReference type="PANTHER" id="PTHR11709">
    <property type="entry name" value="MULTI-COPPER OXIDASE"/>
    <property type="match status" value="1"/>
</dbReference>
<dbReference type="InterPro" id="IPR001287">
    <property type="entry name" value="NO2-reductase_Cu"/>
</dbReference>
<evidence type="ECO:0000256" key="10">
    <source>
        <dbReference type="ARBA" id="ARBA00022630"/>
    </source>
</evidence>
<dbReference type="PROSITE" id="PS00079">
    <property type="entry name" value="MULTICOPPER_OXIDASE1"/>
    <property type="match status" value="1"/>
</dbReference>
<keyword evidence="17" id="KW-0534">Nitrate assimilation</keyword>
<evidence type="ECO:0000259" key="22">
    <source>
        <dbReference type="Pfam" id="PF00394"/>
    </source>
</evidence>
<evidence type="ECO:0000256" key="9">
    <source>
        <dbReference type="ARBA" id="ARBA00017290"/>
    </source>
</evidence>
<evidence type="ECO:0000256" key="15">
    <source>
        <dbReference type="ARBA" id="ARBA00023002"/>
    </source>
</evidence>
<dbReference type="CDD" id="cd04202">
    <property type="entry name" value="CuRO_D2_2dMcoN_like"/>
    <property type="match status" value="1"/>
</dbReference>
<evidence type="ECO:0000256" key="14">
    <source>
        <dbReference type="ARBA" id="ARBA00022827"/>
    </source>
</evidence>
<reference evidence="25 26" key="2">
    <citation type="journal article" date="2016" name="Int. J. Syst. Evol. Microbiol.">
        <title>Paenibacillus bovis sp. nov., isolated from raw yak (Bos grunniens) milk.</title>
        <authorList>
            <person name="Gao C."/>
            <person name="Han J."/>
            <person name="Liu Z."/>
            <person name="Xu X."/>
            <person name="Hang F."/>
            <person name="Wu Z."/>
        </authorList>
    </citation>
    <scope>NUCLEOTIDE SEQUENCE [LARGE SCALE GENOMIC DNA]</scope>
    <source>
        <strain evidence="25 26">BD3526</strain>
    </source>
</reference>
<keyword evidence="16 20" id="KW-0186">Copper</keyword>
<evidence type="ECO:0000256" key="13">
    <source>
        <dbReference type="ARBA" id="ARBA00022764"/>
    </source>
</evidence>
<dbReference type="UniPathway" id="UPA00652">
    <property type="reaction ID" value="UER00707"/>
</dbReference>
<keyword evidence="10" id="KW-0285">Flavoprotein</keyword>
<evidence type="ECO:0000256" key="1">
    <source>
        <dbReference type="ARBA" id="ARBA00001960"/>
    </source>
</evidence>
<evidence type="ECO:0000256" key="18">
    <source>
        <dbReference type="ARBA" id="ARBA00032356"/>
    </source>
</evidence>
<dbReference type="SUPFAM" id="SSF49503">
    <property type="entry name" value="Cupredoxins"/>
    <property type="match status" value="3"/>
</dbReference>
<evidence type="ECO:0000256" key="20">
    <source>
        <dbReference type="PIRSR" id="PIRSR601287-1"/>
    </source>
</evidence>
<dbReference type="Pfam" id="PF07732">
    <property type="entry name" value="Cu-oxidase_3"/>
    <property type="match status" value="1"/>
</dbReference>
<evidence type="ECO:0000313" key="26">
    <source>
        <dbReference type="Proteomes" id="UP000078148"/>
    </source>
</evidence>
<evidence type="ECO:0000313" key="25">
    <source>
        <dbReference type="EMBL" id="ANF98794.1"/>
    </source>
</evidence>
<evidence type="ECO:0000256" key="21">
    <source>
        <dbReference type="SAM" id="MobiDB-lite"/>
    </source>
</evidence>
<comment type="cofactor">
    <cofactor evidence="1">
        <name>Cu(+)</name>
        <dbReference type="ChEBI" id="CHEBI:49552"/>
    </cofactor>
</comment>
<feature type="domain" description="Plastocyanin-like" evidence="24">
    <location>
        <begin position="82"/>
        <end position="195"/>
    </location>
</feature>
<dbReference type="Proteomes" id="UP000078148">
    <property type="component" value="Chromosome"/>
</dbReference>
<keyword evidence="11 20" id="KW-0479">Metal-binding</keyword>
<dbReference type="KEGG" id="pbv:AR543_13035"/>
<dbReference type="InterPro" id="IPR002355">
    <property type="entry name" value="Cu_oxidase_Cu_BS"/>
</dbReference>
<evidence type="ECO:0000256" key="6">
    <source>
        <dbReference type="ARBA" id="ARBA00010609"/>
    </source>
</evidence>
<dbReference type="STRING" id="1616788.AR543_13035"/>
<dbReference type="InterPro" id="IPR033138">
    <property type="entry name" value="Cu_oxidase_CS"/>
</dbReference>
<evidence type="ECO:0000256" key="19">
    <source>
        <dbReference type="ARBA" id="ARBA00049340"/>
    </source>
</evidence>
<feature type="domain" description="Plastocyanin-like" evidence="23">
    <location>
        <begin position="403"/>
        <end position="516"/>
    </location>
</feature>
<comment type="cofactor">
    <cofactor evidence="3">
        <name>FAD</name>
        <dbReference type="ChEBI" id="CHEBI:57692"/>
    </cofactor>
</comment>
<dbReference type="GO" id="GO:0019333">
    <property type="term" value="P:denitrification pathway"/>
    <property type="evidence" value="ECO:0007669"/>
    <property type="project" value="UniProtKB-UniPathway"/>
</dbReference>
<comment type="subcellular location">
    <subcellularLocation>
        <location evidence="4">Periplasm</location>
    </subcellularLocation>
</comment>
<evidence type="ECO:0000256" key="2">
    <source>
        <dbReference type="ARBA" id="ARBA00001973"/>
    </source>
</evidence>
<dbReference type="Pfam" id="PF07731">
    <property type="entry name" value="Cu-oxidase_2"/>
    <property type="match status" value="1"/>
</dbReference>
<organism evidence="25 26">
    <name type="scientific">Paenibacillus bovis</name>
    <dbReference type="NCBI Taxonomy" id="1616788"/>
    <lineage>
        <taxon>Bacteria</taxon>
        <taxon>Bacillati</taxon>
        <taxon>Bacillota</taxon>
        <taxon>Bacilli</taxon>
        <taxon>Bacillales</taxon>
        <taxon>Paenibacillaceae</taxon>
        <taxon>Paenibacillus</taxon>
    </lineage>
</organism>
<dbReference type="EMBL" id="CP013023">
    <property type="protein sequence ID" value="ANF98794.1"/>
    <property type="molecule type" value="Genomic_DNA"/>
</dbReference>
<feature type="binding site" description="type 1 copper site" evidence="20">
    <location>
        <position position="172"/>
    </location>
    <ligand>
        <name>Cu cation</name>
        <dbReference type="ChEBI" id="CHEBI:23378"/>
        <label>1</label>
    </ligand>
</feature>
<dbReference type="GO" id="GO:0005507">
    <property type="term" value="F:copper ion binding"/>
    <property type="evidence" value="ECO:0007669"/>
    <property type="project" value="InterPro"/>
</dbReference>
<keyword evidence="26" id="KW-1185">Reference proteome</keyword>
<gene>
    <name evidence="25" type="ORF">AR543_13035</name>
</gene>
<dbReference type="Pfam" id="PF00394">
    <property type="entry name" value="Cu-oxidase"/>
    <property type="match status" value="1"/>
</dbReference>
<evidence type="ECO:0000256" key="5">
    <source>
        <dbReference type="ARBA" id="ARBA00005127"/>
    </source>
</evidence>
<dbReference type="InterPro" id="IPR011707">
    <property type="entry name" value="Cu-oxidase-like_N"/>
</dbReference>
<evidence type="ECO:0000256" key="17">
    <source>
        <dbReference type="ARBA" id="ARBA00023063"/>
    </source>
</evidence>
<evidence type="ECO:0000256" key="12">
    <source>
        <dbReference type="ARBA" id="ARBA00022737"/>
    </source>
</evidence>
<comment type="cofactor">
    <cofactor evidence="2 20">
        <name>Cu(2+)</name>
        <dbReference type="ChEBI" id="CHEBI:29036"/>
    </cofactor>
</comment>
<comment type="pathway">
    <text evidence="5">Nitrogen metabolism; nitrate reduction (denitrification); dinitrogen from nitrate: step 2/4.</text>
</comment>
<dbReference type="CDD" id="cd13861">
    <property type="entry name" value="CuRO_1_CumA_like"/>
    <property type="match status" value="1"/>
</dbReference>
<evidence type="ECO:0000256" key="11">
    <source>
        <dbReference type="ARBA" id="ARBA00022723"/>
    </source>
</evidence>
<dbReference type="InterPro" id="IPR001117">
    <property type="entry name" value="Cu-oxidase_2nd"/>
</dbReference>
<comment type="subunit">
    <text evidence="7">Homotrimer.</text>
</comment>
<dbReference type="Gene3D" id="2.60.40.420">
    <property type="entry name" value="Cupredoxins - blue copper proteins"/>
    <property type="match status" value="2"/>
</dbReference>
<dbReference type="GO" id="GO:0042597">
    <property type="term" value="C:periplasmic space"/>
    <property type="evidence" value="ECO:0007669"/>
    <property type="project" value="UniProtKB-SubCell"/>
</dbReference>
<keyword evidence="14" id="KW-0274">FAD</keyword>
<keyword evidence="15" id="KW-0560">Oxidoreductase</keyword>
<sequence length="533" mass="58545">MLMAALLLLGGCSESADNGQQPATSSPAPDTSMSAHSMNMDHSAHMGTTAVAPEGSITTKPADITTQQQILTGKEITLTARKAHLEIEKGKYLPVWTFNGSVPGPQIEVTQGDTVTVHLKNELDVPVSIHFHGVVLPVAMDGVPGVTQDAVQPGGTFTYTFKTLHAGTYWYHSHQDSLNQIGKGLYGTFIVKKKNAEPVETDRTLVLDEWNDPNTHAPDREANTAALSSNMGMYNIYTINGRSGSYIEPVRVQQGDRVRLRFVNAGNMTQLLYINHAAYRVVSTDGEDINRPQTLQRGLLRIAPGERYDVEFIAAEPGVQLIGAVGDSDFARSMRIPVVTETADTTLSDTQVNDQVNSQQNKLTTQMVAKWPELDLTRYGKAAPSQFNLQQSYDRDYRMTLNMGVSNGQTAYTINGQAYPKADNMTVKTGDTVKITMTNESVNEDHPMHLHGHIFQVLSKNGKPLSGSPLWKDTLNVRPGETYVVALKAANPGIWMFHCHELHHATMGMMIDLVYEDYVSTYKPDPGVNNISE</sequence>
<evidence type="ECO:0000259" key="24">
    <source>
        <dbReference type="Pfam" id="PF07732"/>
    </source>
</evidence>
<feature type="compositionally biased region" description="Polar residues" evidence="21">
    <location>
        <begin position="15"/>
        <end position="37"/>
    </location>
</feature>
<feature type="region of interest" description="Disordered" evidence="21">
    <location>
        <begin position="15"/>
        <end position="38"/>
    </location>
</feature>
<dbReference type="PROSITE" id="PS00080">
    <property type="entry name" value="MULTICOPPER_OXIDASE2"/>
    <property type="match status" value="1"/>
</dbReference>
<dbReference type="PANTHER" id="PTHR11709:SF394">
    <property type="entry name" value="FI03373P-RELATED"/>
    <property type="match status" value="1"/>
</dbReference>